<feature type="compositionally biased region" description="Pro residues" evidence="2">
    <location>
        <begin position="1"/>
        <end position="32"/>
    </location>
</feature>
<name>A0A7X0NSR8_9ACTN</name>
<sequence length="361" mass="36430">MGYPPLPSGPYGPQPPYQQPPYGPRPQQPSYPPSYRHQGRPEPEAPVTPPSLRDNLALVVLLAVGVPLLLLGGGAAVVMVLTDTGRRAVLTDSGGATMVMPSREPLASEPPAAGDTVGQPTADTFGQPGTDQPGVGQPGTDQAGIGQPGTGQTGIGQPAATQPAATQPAATQPAATQPAATQPAATPPAASQPAASQPAANQPAQGQTGQRQTGQGQTGQQPATARVGGTLTVQGMDPGLKVSVTVNRVVNPATPASDFLKPKTGNKLVAVEVTLANAGQAVYTDAPTNGAWLIDGQGQQYRSTLSNVTEGQGFGGTVTVNAGDSRKGVIVFEVPEPAVLATFQFGLNSGIASQKGEWTLS</sequence>
<keyword evidence="3" id="KW-0812">Transmembrane</keyword>
<feature type="domain" description="DUF4352" evidence="4">
    <location>
        <begin position="242"/>
        <end position="345"/>
    </location>
</feature>
<keyword evidence="3" id="KW-0472">Membrane</keyword>
<organism evidence="5 6">
    <name type="scientific">Nonomuraea rubra</name>
    <dbReference type="NCBI Taxonomy" id="46180"/>
    <lineage>
        <taxon>Bacteria</taxon>
        <taxon>Bacillati</taxon>
        <taxon>Actinomycetota</taxon>
        <taxon>Actinomycetes</taxon>
        <taxon>Streptosporangiales</taxon>
        <taxon>Streptosporangiaceae</taxon>
        <taxon>Nonomuraea</taxon>
    </lineage>
</organism>
<keyword evidence="6" id="KW-1185">Reference proteome</keyword>
<feature type="transmembrane region" description="Helical" evidence="3">
    <location>
        <begin position="56"/>
        <end position="81"/>
    </location>
</feature>
<feature type="compositionally biased region" description="Polar residues" evidence="2">
    <location>
        <begin position="118"/>
        <end position="130"/>
    </location>
</feature>
<evidence type="ECO:0000313" key="5">
    <source>
        <dbReference type="EMBL" id="MBB6548751.1"/>
    </source>
</evidence>
<evidence type="ECO:0000256" key="3">
    <source>
        <dbReference type="SAM" id="Phobius"/>
    </source>
</evidence>
<evidence type="ECO:0000256" key="1">
    <source>
        <dbReference type="ARBA" id="ARBA00022729"/>
    </source>
</evidence>
<feature type="region of interest" description="Disordered" evidence="2">
    <location>
        <begin position="1"/>
        <end position="49"/>
    </location>
</feature>
<gene>
    <name evidence="5" type="ORF">HD593_003546</name>
</gene>
<proteinExistence type="predicted"/>
<dbReference type="AlphaFoldDB" id="A0A7X0NSR8"/>
<evidence type="ECO:0000256" key="2">
    <source>
        <dbReference type="SAM" id="MobiDB-lite"/>
    </source>
</evidence>
<feature type="region of interest" description="Disordered" evidence="2">
    <location>
        <begin position="95"/>
        <end position="224"/>
    </location>
</feature>
<dbReference type="Pfam" id="PF11611">
    <property type="entry name" value="DUF4352"/>
    <property type="match status" value="1"/>
</dbReference>
<dbReference type="EMBL" id="JACHMI010000001">
    <property type="protein sequence ID" value="MBB6548751.1"/>
    <property type="molecule type" value="Genomic_DNA"/>
</dbReference>
<reference evidence="5 6" key="1">
    <citation type="submission" date="2020-08" db="EMBL/GenBank/DDBJ databases">
        <title>Sequencing the genomes of 1000 actinobacteria strains.</title>
        <authorList>
            <person name="Klenk H.-P."/>
        </authorList>
    </citation>
    <scope>NUCLEOTIDE SEQUENCE [LARGE SCALE GENOMIC DNA]</scope>
    <source>
        <strain evidence="5 6">DSM 43768</strain>
    </source>
</reference>
<dbReference type="Gene3D" id="2.60.40.1240">
    <property type="match status" value="1"/>
</dbReference>
<dbReference type="Proteomes" id="UP000565579">
    <property type="component" value="Unassembled WGS sequence"/>
</dbReference>
<dbReference type="RefSeq" id="WP_185103189.1">
    <property type="nucleotide sequence ID" value="NZ_BAAAXY010000137.1"/>
</dbReference>
<dbReference type="InterPro" id="IPR029050">
    <property type="entry name" value="Immunoprotect_excell_Ig-like"/>
</dbReference>
<accession>A0A7X0NSR8</accession>
<dbReference type="InterPro" id="IPR029051">
    <property type="entry name" value="DUF4352"/>
</dbReference>
<evidence type="ECO:0000313" key="6">
    <source>
        <dbReference type="Proteomes" id="UP000565579"/>
    </source>
</evidence>
<keyword evidence="3" id="KW-1133">Transmembrane helix</keyword>
<keyword evidence="1" id="KW-0732">Signal</keyword>
<evidence type="ECO:0000259" key="4">
    <source>
        <dbReference type="Pfam" id="PF11611"/>
    </source>
</evidence>
<protein>
    <recommendedName>
        <fullName evidence="4">DUF4352 domain-containing protein</fullName>
    </recommendedName>
</protein>
<feature type="compositionally biased region" description="Low complexity" evidence="2">
    <location>
        <begin position="155"/>
        <end position="224"/>
    </location>
</feature>
<comment type="caution">
    <text evidence="5">The sequence shown here is derived from an EMBL/GenBank/DDBJ whole genome shotgun (WGS) entry which is preliminary data.</text>
</comment>